<dbReference type="STRING" id="460265.Mnod_1292"/>
<keyword evidence="1" id="KW-0378">Hydrolase</keyword>
<dbReference type="PANTHER" id="PTHR48081:SF6">
    <property type="entry name" value="PEPTIDASE S9 PROLYL OLIGOPEPTIDASE CATALYTIC DOMAIN-CONTAINING PROTEIN"/>
    <property type="match status" value="1"/>
</dbReference>
<gene>
    <name evidence="5" type="ordered locus">Mnod_1292</name>
</gene>
<dbReference type="InterPro" id="IPR050300">
    <property type="entry name" value="GDXG_lipolytic_enzyme"/>
</dbReference>
<dbReference type="EMBL" id="CP001349">
    <property type="protein sequence ID" value="ACL56293.1"/>
    <property type="molecule type" value="Genomic_DNA"/>
</dbReference>
<dbReference type="SUPFAM" id="SSF53474">
    <property type="entry name" value="alpha/beta-Hydrolases"/>
    <property type="match status" value="1"/>
</dbReference>
<dbReference type="RefSeq" id="WP_015927989.1">
    <property type="nucleotide sequence ID" value="NC_011894.1"/>
</dbReference>
<dbReference type="InterPro" id="IPR049492">
    <property type="entry name" value="BD-FAE-like_dom"/>
</dbReference>
<evidence type="ECO:0000313" key="6">
    <source>
        <dbReference type="Proteomes" id="UP000008207"/>
    </source>
</evidence>
<feature type="chain" id="PRO_5002874170" description="BD-FAE-like domain-containing protein" evidence="3">
    <location>
        <begin position="28"/>
        <end position="353"/>
    </location>
</feature>
<evidence type="ECO:0000259" key="4">
    <source>
        <dbReference type="Pfam" id="PF20434"/>
    </source>
</evidence>
<dbReference type="eggNOG" id="COG0657">
    <property type="taxonomic scope" value="Bacteria"/>
</dbReference>
<feature type="region of interest" description="Disordered" evidence="2">
    <location>
        <begin position="28"/>
        <end position="92"/>
    </location>
</feature>
<dbReference type="OrthoDB" id="9771666at2"/>
<organism evidence="5 6">
    <name type="scientific">Methylobacterium nodulans (strain LMG 21967 / CNCM I-2342 / ORS 2060)</name>
    <dbReference type="NCBI Taxonomy" id="460265"/>
    <lineage>
        <taxon>Bacteria</taxon>
        <taxon>Pseudomonadati</taxon>
        <taxon>Pseudomonadota</taxon>
        <taxon>Alphaproteobacteria</taxon>
        <taxon>Hyphomicrobiales</taxon>
        <taxon>Methylobacteriaceae</taxon>
        <taxon>Methylobacterium</taxon>
    </lineage>
</organism>
<feature type="signal peptide" evidence="3">
    <location>
        <begin position="1"/>
        <end position="27"/>
    </location>
</feature>
<evidence type="ECO:0000256" key="2">
    <source>
        <dbReference type="SAM" id="MobiDB-lite"/>
    </source>
</evidence>
<dbReference type="Proteomes" id="UP000008207">
    <property type="component" value="Chromosome"/>
</dbReference>
<sequence length="353" mass="36854">MPLHRRTLLTGAAALPFARSATGTVRAAEAAAPEAAQPAAPAPAPAPAPREAAPASPATPPPRPGADLEMLPLWPGLPPGGGGPDLDGPAFDESREGVIQSVARPCLMAVRPARPNGTAILIAAGGGYRRIDIGHEALPTAQWLAAQGITAFVFVYRLPGEGWAAGADAPLQDVQRAVRLVRARAKRDGYEPGRIGVVGFSAGGHLMGSAAVRFAARLYEPVDEDDALSARPDAAALIYPVITLRPPFDRTSSRRVLVGEAPTRFATNAYSVELHVRAQSPPTFLAQAADDPVAVVDNCLLMYGALRAADVPTEMHLFERGGHGFALGVPGTPAAAWPGLFLAWARRRGFIRG</sequence>
<evidence type="ECO:0000256" key="1">
    <source>
        <dbReference type="ARBA" id="ARBA00022801"/>
    </source>
</evidence>
<reference evidence="5 6" key="1">
    <citation type="submission" date="2009-01" db="EMBL/GenBank/DDBJ databases">
        <title>Complete sequence of chromosome of Methylobacterium nodulans ORS 2060.</title>
        <authorList>
            <consortium name="US DOE Joint Genome Institute"/>
            <person name="Lucas S."/>
            <person name="Copeland A."/>
            <person name="Lapidus A."/>
            <person name="Glavina del Rio T."/>
            <person name="Dalin E."/>
            <person name="Tice H."/>
            <person name="Bruce D."/>
            <person name="Goodwin L."/>
            <person name="Pitluck S."/>
            <person name="Sims D."/>
            <person name="Brettin T."/>
            <person name="Detter J.C."/>
            <person name="Han C."/>
            <person name="Larimer F."/>
            <person name="Land M."/>
            <person name="Hauser L."/>
            <person name="Kyrpides N."/>
            <person name="Ivanova N."/>
            <person name="Marx C.J."/>
            <person name="Richardson P."/>
        </authorList>
    </citation>
    <scope>NUCLEOTIDE SEQUENCE [LARGE SCALE GENOMIC DNA]</scope>
    <source>
        <strain evidence="6">LMG 21967 / CNCM I-2342 / ORS 2060</strain>
    </source>
</reference>
<dbReference type="Pfam" id="PF20434">
    <property type="entry name" value="BD-FAE"/>
    <property type="match status" value="1"/>
</dbReference>
<dbReference type="PANTHER" id="PTHR48081">
    <property type="entry name" value="AB HYDROLASE SUPERFAMILY PROTEIN C4A8.06C"/>
    <property type="match status" value="1"/>
</dbReference>
<evidence type="ECO:0000256" key="3">
    <source>
        <dbReference type="SAM" id="SignalP"/>
    </source>
</evidence>
<keyword evidence="3" id="KW-0732">Signal</keyword>
<dbReference type="InterPro" id="IPR006311">
    <property type="entry name" value="TAT_signal"/>
</dbReference>
<dbReference type="PROSITE" id="PS51318">
    <property type="entry name" value="TAT"/>
    <property type="match status" value="1"/>
</dbReference>
<accession>B8IKT6</accession>
<dbReference type="InterPro" id="IPR029058">
    <property type="entry name" value="AB_hydrolase_fold"/>
</dbReference>
<name>B8IKT6_METNO</name>
<feature type="domain" description="BD-FAE-like" evidence="4">
    <location>
        <begin position="120"/>
        <end position="299"/>
    </location>
</feature>
<protein>
    <recommendedName>
        <fullName evidence="4">BD-FAE-like domain-containing protein</fullName>
    </recommendedName>
</protein>
<dbReference type="Gene3D" id="3.40.50.1820">
    <property type="entry name" value="alpha/beta hydrolase"/>
    <property type="match status" value="1"/>
</dbReference>
<evidence type="ECO:0000313" key="5">
    <source>
        <dbReference type="EMBL" id="ACL56293.1"/>
    </source>
</evidence>
<dbReference type="AlphaFoldDB" id="B8IKT6"/>
<keyword evidence="6" id="KW-1185">Reference proteome</keyword>
<dbReference type="GO" id="GO:0016787">
    <property type="term" value="F:hydrolase activity"/>
    <property type="evidence" value="ECO:0007669"/>
    <property type="project" value="UniProtKB-KW"/>
</dbReference>
<proteinExistence type="predicted"/>
<dbReference type="KEGG" id="mno:Mnod_1292"/>
<dbReference type="HOGENOM" id="CLU_012494_5_1_5"/>
<feature type="compositionally biased region" description="Low complexity" evidence="2">
    <location>
        <begin position="28"/>
        <end position="39"/>
    </location>
</feature>